<sequence>MSVSMSVLVIMISMFLFHLILPESDMSFIHYAKTASIAERKGLFVEAHKNWLDAVRFARKDVNRRWAECRADYCLKSSGGRRVQVNSPTI</sequence>
<organism evidence="1 2">
    <name type="scientific">Providencia alcalifaciens</name>
    <dbReference type="NCBI Taxonomy" id="126385"/>
    <lineage>
        <taxon>Bacteria</taxon>
        <taxon>Pseudomonadati</taxon>
        <taxon>Pseudomonadota</taxon>
        <taxon>Gammaproteobacteria</taxon>
        <taxon>Enterobacterales</taxon>
        <taxon>Morganellaceae</taxon>
        <taxon>Providencia</taxon>
    </lineage>
</organism>
<dbReference type="InterPro" id="IPR047666">
    <property type="entry name" value="ANR_neg_reg"/>
</dbReference>
<reference evidence="1 2" key="1">
    <citation type="submission" date="2019-10" db="EMBL/GenBank/DDBJ databases">
        <title>Comparative genomic analysis of Providencia.</title>
        <authorList>
            <person name="Yuan C."/>
            <person name="Wei Y."/>
            <person name="Yin Z."/>
        </authorList>
    </citation>
    <scope>NUCLEOTIDE SEQUENCE [LARGE SCALE GENOMIC DNA]</scope>
    <source>
        <strain evidence="2">wls1934</strain>
    </source>
</reference>
<dbReference type="EMBL" id="WLUB01000022">
    <property type="protein sequence ID" value="MTC34157.1"/>
    <property type="molecule type" value="Genomic_DNA"/>
</dbReference>
<accession>A0AAW9V8S3</accession>
<comment type="caution">
    <text evidence="1">The sequence shown here is derived from an EMBL/GenBank/DDBJ whole genome shotgun (WGS) entry which is preliminary data.</text>
</comment>
<gene>
    <name evidence="1" type="ORF">GKR67_05965</name>
</gene>
<evidence type="ECO:0000313" key="2">
    <source>
        <dbReference type="Proteomes" id="UP000449944"/>
    </source>
</evidence>
<evidence type="ECO:0000313" key="1">
    <source>
        <dbReference type="EMBL" id="MTC34157.1"/>
    </source>
</evidence>
<proteinExistence type="predicted"/>
<protein>
    <submittedName>
        <fullName evidence="1">ANR family transcriptional regulator</fullName>
    </submittedName>
</protein>
<name>A0AAW9V8S3_9GAMM</name>
<dbReference type="Proteomes" id="UP000449944">
    <property type="component" value="Unassembled WGS sequence"/>
</dbReference>
<dbReference type="AlphaFoldDB" id="A0AAW9V8S3"/>
<dbReference type="NCBIfam" id="NF033650">
    <property type="entry name" value="ANR_neg_reg"/>
    <property type="match status" value="1"/>
</dbReference>